<organism evidence="6 7">
    <name type="scientific">Anaeromyxobacter oryzae</name>
    <dbReference type="NCBI Taxonomy" id="2918170"/>
    <lineage>
        <taxon>Bacteria</taxon>
        <taxon>Pseudomonadati</taxon>
        <taxon>Myxococcota</taxon>
        <taxon>Myxococcia</taxon>
        <taxon>Myxococcales</taxon>
        <taxon>Cystobacterineae</taxon>
        <taxon>Anaeromyxobacteraceae</taxon>
        <taxon>Anaeromyxobacter</taxon>
    </lineage>
</organism>
<evidence type="ECO:0000259" key="5">
    <source>
        <dbReference type="Pfam" id="PF02885"/>
    </source>
</evidence>
<evidence type="ECO:0000313" key="6">
    <source>
        <dbReference type="EMBL" id="BDG03959.1"/>
    </source>
</evidence>
<dbReference type="Pfam" id="PF02885">
    <property type="entry name" value="Glycos_trans_3N"/>
    <property type="match status" value="1"/>
</dbReference>
<dbReference type="PANTHER" id="PTHR43285:SF2">
    <property type="entry name" value="ANTHRANILATE PHOSPHORIBOSYLTRANSFERASE"/>
    <property type="match status" value="1"/>
</dbReference>
<reference evidence="7" key="1">
    <citation type="journal article" date="2022" name="Int. J. Syst. Evol. Microbiol.">
        <title>Anaeromyxobacter oryzae sp. nov., Anaeromyxobacter diazotrophicus sp. nov. and Anaeromyxobacter paludicola sp. nov., isolated from paddy soils.</title>
        <authorList>
            <person name="Itoh H."/>
            <person name="Xu Z."/>
            <person name="Mise K."/>
            <person name="Masuda Y."/>
            <person name="Ushijima N."/>
            <person name="Hayakawa C."/>
            <person name="Shiratori Y."/>
            <person name="Senoo K."/>
        </authorList>
    </citation>
    <scope>NUCLEOTIDE SEQUENCE [LARGE SCALE GENOMIC DNA]</scope>
    <source>
        <strain evidence="7">Red232</strain>
    </source>
</reference>
<gene>
    <name evidence="3 6" type="primary">trpD</name>
    <name evidence="6" type="ORF">AMOR_29550</name>
</gene>
<dbReference type="SUPFAM" id="SSF52418">
    <property type="entry name" value="Nucleoside phosphorylase/phosphoribosyltransferase catalytic domain"/>
    <property type="match status" value="1"/>
</dbReference>
<comment type="subunit">
    <text evidence="3">Homodimer.</text>
</comment>
<dbReference type="InterPro" id="IPR000312">
    <property type="entry name" value="Glycosyl_Trfase_fam3"/>
</dbReference>
<evidence type="ECO:0000256" key="3">
    <source>
        <dbReference type="HAMAP-Rule" id="MF_00211"/>
    </source>
</evidence>
<comment type="cofactor">
    <cofactor evidence="3">
        <name>Mg(2+)</name>
        <dbReference type="ChEBI" id="CHEBI:18420"/>
    </cofactor>
    <text evidence="3">Binds 2 magnesium ions per monomer.</text>
</comment>
<keyword evidence="3" id="KW-0057">Aromatic amino acid biosynthesis</keyword>
<comment type="pathway">
    <text evidence="3">Amino-acid biosynthesis; L-tryptophan biosynthesis; L-tryptophan from chorismate: step 2/5.</text>
</comment>
<comment type="similarity">
    <text evidence="3">Belongs to the anthranilate phosphoribosyltransferase family.</text>
</comment>
<feature type="binding site" evidence="3">
    <location>
        <begin position="108"/>
        <end position="116"/>
    </location>
    <ligand>
        <name>5-phospho-alpha-D-ribose 1-diphosphate</name>
        <dbReference type="ChEBI" id="CHEBI:58017"/>
    </ligand>
</feature>
<dbReference type="Pfam" id="PF00591">
    <property type="entry name" value="Glycos_transf_3"/>
    <property type="match status" value="1"/>
</dbReference>
<keyword evidence="2 3" id="KW-0808">Transferase</keyword>
<dbReference type="EMBL" id="AP025591">
    <property type="protein sequence ID" value="BDG03959.1"/>
    <property type="molecule type" value="Genomic_DNA"/>
</dbReference>
<dbReference type="Proteomes" id="UP001162891">
    <property type="component" value="Chromosome"/>
</dbReference>
<accession>A0ABM7WWW2</accession>
<keyword evidence="1 3" id="KW-0328">Glycosyltransferase</keyword>
<dbReference type="NCBIfam" id="TIGR01245">
    <property type="entry name" value="trpD"/>
    <property type="match status" value="1"/>
</dbReference>
<feature type="binding site" evidence="3">
    <location>
        <position position="92"/>
    </location>
    <ligand>
        <name>Mg(2+)</name>
        <dbReference type="ChEBI" id="CHEBI:18420"/>
        <label>1</label>
    </ligand>
</feature>
<feature type="binding site" evidence="3">
    <location>
        <position position="166"/>
    </location>
    <ligand>
        <name>anthranilate</name>
        <dbReference type="ChEBI" id="CHEBI:16567"/>
        <label>2</label>
    </ligand>
</feature>
<dbReference type="Gene3D" id="1.20.970.10">
    <property type="entry name" value="Transferase, Pyrimidine Nucleoside Phosphorylase, Chain C"/>
    <property type="match status" value="1"/>
</dbReference>
<feature type="binding site" evidence="3">
    <location>
        <position position="111"/>
    </location>
    <ligand>
        <name>anthranilate</name>
        <dbReference type="ChEBI" id="CHEBI:16567"/>
        <label>1</label>
    </ligand>
</feature>
<sequence length="337" mass="35002">MIQPAIAKLLDHRDLTRDEMVEVMNEIADGGATPAQVGAFLAALRVKGETVDEIAGAAQVMRARVDPVRVDREVFVDTCGTGGDGRNTFNISTTAAFVVAGAGVCVAKHGNRAVSSRSGSADVLAALGVDVDATKDVVERCIADVGIGFLFAPRLHPAFKAVAGIRRELGVRTVFNLLGPLANPAGARHQVLGVYEPRWVPVLGGVLAALGAVHAFVVHGEGLDEIAVTGMTHVCEVKGGKLERYAMRPEDIGLARHEEREIAGGDAERNARILRDVLEGQKGAPRDAVLANAAAALVCTGAAKDLPEGVRVAARAIDGGAAREKLSLLVAASAVKA</sequence>
<feature type="binding site" evidence="3">
    <location>
        <position position="80"/>
    </location>
    <ligand>
        <name>anthranilate</name>
        <dbReference type="ChEBI" id="CHEBI:16567"/>
        <label>1</label>
    </ligand>
</feature>
<protein>
    <recommendedName>
        <fullName evidence="3">Anthranilate phosphoribosyltransferase</fullName>
        <ecNumber evidence="3">2.4.2.18</ecNumber>
    </recommendedName>
</protein>
<dbReference type="InterPro" id="IPR035902">
    <property type="entry name" value="Nuc_phospho_transferase"/>
</dbReference>
<feature type="binding site" evidence="3">
    <location>
        <position position="225"/>
    </location>
    <ligand>
        <name>Mg(2+)</name>
        <dbReference type="ChEBI" id="CHEBI:18420"/>
        <label>1</label>
    </ligand>
</feature>
<feature type="binding site" evidence="3">
    <location>
        <begin position="90"/>
        <end position="93"/>
    </location>
    <ligand>
        <name>5-phospho-alpha-D-ribose 1-diphosphate</name>
        <dbReference type="ChEBI" id="CHEBI:58017"/>
    </ligand>
</feature>
<keyword evidence="3" id="KW-0822">Tryptophan biosynthesis</keyword>
<dbReference type="GO" id="GO:0016757">
    <property type="term" value="F:glycosyltransferase activity"/>
    <property type="evidence" value="ECO:0007669"/>
    <property type="project" value="UniProtKB-KW"/>
</dbReference>
<dbReference type="SUPFAM" id="SSF47648">
    <property type="entry name" value="Nucleoside phosphorylase/phosphoribosyltransferase N-terminal domain"/>
    <property type="match status" value="1"/>
</dbReference>
<dbReference type="PANTHER" id="PTHR43285">
    <property type="entry name" value="ANTHRANILATE PHOSPHORIBOSYLTRANSFERASE"/>
    <property type="match status" value="1"/>
</dbReference>
<dbReference type="InterPro" id="IPR017459">
    <property type="entry name" value="Glycosyl_Trfase_fam3_N_dom"/>
</dbReference>
<dbReference type="RefSeq" id="WP_248352334.1">
    <property type="nucleotide sequence ID" value="NZ_AP025591.1"/>
</dbReference>
<evidence type="ECO:0000313" key="7">
    <source>
        <dbReference type="Proteomes" id="UP001162891"/>
    </source>
</evidence>
<feature type="binding site" evidence="3">
    <location>
        <position position="80"/>
    </location>
    <ligand>
        <name>5-phospho-alpha-D-ribose 1-diphosphate</name>
        <dbReference type="ChEBI" id="CHEBI:58017"/>
    </ligand>
</feature>
<proteinExistence type="inferred from homology"/>
<dbReference type="InterPro" id="IPR005940">
    <property type="entry name" value="Anthranilate_Pribosyl_Tfrase"/>
</dbReference>
<comment type="catalytic activity">
    <reaction evidence="3">
        <text>N-(5-phospho-beta-D-ribosyl)anthranilate + diphosphate = 5-phospho-alpha-D-ribose 1-diphosphate + anthranilate</text>
        <dbReference type="Rhea" id="RHEA:11768"/>
        <dbReference type="ChEBI" id="CHEBI:16567"/>
        <dbReference type="ChEBI" id="CHEBI:18277"/>
        <dbReference type="ChEBI" id="CHEBI:33019"/>
        <dbReference type="ChEBI" id="CHEBI:58017"/>
        <dbReference type="EC" id="2.4.2.18"/>
    </reaction>
</comment>
<feature type="domain" description="Glycosyl transferase family 3" evidence="4">
    <location>
        <begin position="74"/>
        <end position="322"/>
    </location>
</feature>
<feature type="binding site" evidence="3">
    <location>
        <position position="120"/>
    </location>
    <ligand>
        <name>5-phospho-alpha-D-ribose 1-diphosphate</name>
        <dbReference type="ChEBI" id="CHEBI:58017"/>
    </ligand>
</feature>
<evidence type="ECO:0000256" key="1">
    <source>
        <dbReference type="ARBA" id="ARBA00022676"/>
    </source>
</evidence>
<keyword evidence="3" id="KW-0028">Amino-acid biosynthesis</keyword>
<feature type="domain" description="Glycosyl transferase family 3 N-terminal" evidence="5">
    <location>
        <begin position="4"/>
        <end position="64"/>
    </location>
</feature>
<feature type="binding site" evidence="3">
    <location>
        <position position="225"/>
    </location>
    <ligand>
        <name>Mg(2+)</name>
        <dbReference type="ChEBI" id="CHEBI:18420"/>
        <label>2</label>
    </ligand>
</feature>
<feature type="binding site" evidence="3">
    <location>
        <begin position="83"/>
        <end position="84"/>
    </location>
    <ligand>
        <name>5-phospho-alpha-D-ribose 1-diphosphate</name>
        <dbReference type="ChEBI" id="CHEBI:58017"/>
    </ligand>
</feature>
<keyword evidence="7" id="KW-1185">Reference proteome</keyword>
<dbReference type="HAMAP" id="MF_00211">
    <property type="entry name" value="TrpD"/>
    <property type="match status" value="1"/>
</dbReference>
<dbReference type="InterPro" id="IPR036320">
    <property type="entry name" value="Glycosyl_Trfase_fam3_N_dom_sf"/>
</dbReference>
<dbReference type="EC" id="2.4.2.18" evidence="3"/>
<dbReference type="Gene3D" id="3.40.1030.10">
    <property type="entry name" value="Nucleoside phosphorylase/phosphoribosyltransferase catalytic domain"/>
    <property type="match status" value="1"/>
</dbReference>
<comment type="function">
    <text evidence="3">Catalyzes the transfer of the phosphoribosyl group of 5-phosphorylribose-1-pyrophosphate (PRPP) to anthranilate to yield N-(5'-phosphoribosyl)-anthranilate (PRA).</text>
</comment>
<name>A0ABM7WWW2_9BACT</name>
<keyword evidence="3" id="KW-0460">Magnesium</keyword>
<evidence type="ECO:0000259" key="4">
    <source>
        <dbReference type="Pfam" id="PF00591"/>
    </source>
</evidence>
<keyword evidence="3" id="KW-0479">Metal-binding</keyword>
<evidence type="ECO:0000256" key="2">
    <source>
        <dbReference type="ARBA" id="ARBA00022679"/>
    </source>
</evidence>
<feature type="binding site" evidence="3">
    <location>
        <position position="224"/>
    </location>
    <ligand>
        <name>Mg(2+)</name>
        <dbReference type="ChEBI" id="CHEBI:18420"/>
        <label>2</label>
    </ligand>
</feature>
<feature type="binding site" evidence="3">
    <location>
        <position position="88"/>
    </location>
    <ligand>
        <name>5-phospho-alpha-D-ribose 1-diphosphate</name>
        <dbReference type="ChEBI" id="CHEBI:58017"/>
    </ligand>
</feature>
<comment type="caution">
    <text evidence="3">Lacks conserved residue(s) required for the propagation of feature annotation.</text>
</comment>